<evidence type="ECO:0000313" key="2">
    <source>
        <dbReference type="EMBL" id="PWY89097.1"/>
    </source>
</evidence>
<keyword evidence="1" id="KW-0812">Transmembrane</keyword>
<dbReference type="Proteomes" id="UP000247233">
    <property type="component" value="Unassembled WGS sequence"/>
</dbReference>
<keyword evidence="1" id="KW-1133">Transmembrane helix</keyword>
<sequence>MEALIIPFLLHTDCVRYIAFGCESRCVSTHWYPSIWTQPLGWRRGRLFSSGVAVRYKFWDLGVFISPYFYHYLSGLSLALPFRSSMDNFPWYLRFSSLPTFSYVPPVLHLSTCHRSRCELIETSFCFLFLFFFFLLLPASLMTVEDTCAES</sequence>
<proteinExistence type="predicted"/>
<gene>
    <name evidence="2" type="ORF">BO70DRAFT_161250</name>
</gene>
<feature type="transmembrane region" description="Helical" evidence="1">
    <location>
        <begin position="120"/>
        <end position="141"/>
    </location>
</feature>
<feature type="transmembrane region" description="Helical" evidence="1">
    <location>
        <begin position="52"/>
        <end position="71"/>
    </location>
</feature>
<accession>A0A317WV50</accession>
<dbReference type="GeneID" id="37060519"/>
<name>A0A317WV50_9EURO</name>
<keyword evidence="1" id="KW-0472">Membrane</keyword>
<protein>
    <submittedName>
        <fullName evidence="2">Uncharacterized protein</fullName>
    </submittedName>
</protein>
<dbReference type="RefSeq" id="XP_025402284.1">
    <property type="nucleotide sequence ID" value="XM_025538282.1"/>
</dbReference>
<comment type="caution">
    <text evidence="2">The sequence shown here is derived from an EMBL/GenBank/DDBJ whole genome shotgun (WGS) entry which is preliminary data.</text>
</comment>
<evidence type="ECO:0000256" key="1">
    <source>
        <dbReference type="SAM" id="Phobius"/>
    </source>
</evidence>
<dbReference type="VEuPathDB" id="FungiDB:BO70DRAFT_161250"/>
<dbReference type="AlphaFoldDB" id="A0A317WV50"/>
<organism evidence="2 3">
    <name type="scientific">Aspergillus heteromorphus CBS 117.55</name>
    <dbReference type="NCBI Taxonomy" id="1448321"/>
    <lineage>
        <taxon>Eukaryota</taxon>
        <taxon>Fungi</taxon>
        <taxon>Dikarya</taxon>
        <taxon>Ascomycota</taxon>
        <taxon>Pezizomycotina</taxon>
        <taxon>Eurotiomycetes</taxon>
        <taxon>Eurotiomycetidae</taxon>
        <taxon>Eurotiales</taxon>
        <taxon>Aspergillaceae</taxon>
        <taxon>Aspergillus</taxon>
        <taxon>Aspergillus subgen. Circumdati</taxon>
    </lineage>
</organism>
<dbReference type="EMBL" id="MSFL01000004">
    <property type="protein sequence ID" value="PWY89097.1"/>
    <property type="molecule type" value="Genomic_DNA"/>
</dbReference>
<reference evidence="2 3" key="1">
    <citation type="submission" date="2016-12" db="EMBL/GenBank/DDBJ databases">
        <title>The genomes of Aspergillus section Nigri reveals drivers in fungal speciation.</title>
        <authorList>
            <consortium name="DOE Joint Genome Institute"/>
            <person name="Vesth T.C."/>
            <person name="Nybo J."/>
            <person name="Theobald S."/>
            <person name="Brandl J."/>
            <person name="Frisvad J.C."/>
            <person name="Nielsen K.F."/>
            <person name="Lyhne E.K."/>
            <person name="Kogle M.E."/>
            <person name="Kuo A."/>
            <person name="Riley R."/>
            <person name="Clum A."/>
            <person name="Nolan M."/>
            <person name="Lipzen A."/>
            <person name="Salamov A."/>
            <person name="Henrissat B."/>
            <person name="Wiebenga A."/>
            <person name="De Vries R.P."/>
            <person name="Grigoriev I.V."/>
            <person name="Mortensen U.H."/>
            <person name="Andersen M.R."/>
            <person name="Baker S.E."/>
        </authorList>
    </citation>
    <scope>NUCLEOTIDE SEQUENCE [LARGE SCALE GENOMIC DNA]</scope>
    <source>
        <strain evidence="2 3">CBS 117.55</strain>
    </source>
</reference>
<keyword evidence="3" id="KW-1185">Reference proteome</keyword>
<evidence type="ECO:0000313" key="3">
    <source>
        <dbReference type="Proteomes" id="UP000247233"/>
    </source>
</evidence>